<feature type="signal peptide" evidence="6">
    <location>
        <begin position="1"/>
        <end position="20"/>
    </location>
</feature>
<keyword evidence="8" id="KW-1185">Reference proteome</keyword>
<dbReference type="OrthoDB" id="5295915at2"/>
<evidence type="ECO:0000256" key="3">
    <source>
        <dbReference type="ARBA" id="ARBA00022729"/>
    </source>
</evidence>
<comment type="similarity">
    <text evidence="2">Belongs to the MipA/OmpV family.</text>
</comment>
<evidence type="ECO:0000256" key="4">
    <source>
        <dbReference type="ARBA" id="ARBA00023136"/>
    </source>
</evidence>
<proteinExistence type="inferred from homology"/>
<accession>A0A1M7YPP1</accession>
<dbReference type="PANTHER" id="PTHR38776">
    <property type="entry name" value="MLTA-INTERACTING PROTEIN-RELATED"/>
    <property type="match status" value="1"/>
</dbReference>
<evidence type="ECO:0000313" key="8">
    <source>
        <dbReference type="Proteomes" id="UP000184600"/>
    </source>
</evidence>
<dbReference type="PANTHER" id="PTHR38776:SF1">
    <property type="entry name" value="MLTA-INTERACTING PROTEIN-RELATED"/>
    <property type="match status" value="1"/>
</dbReference>
<dbReference type="RefSeq" id="WP_073579511.1">
    <property type="nucleotide sequence ID" value="NZ_AP024898.1"/>
</dbReference>
<reference evidence="8" key="1">
    <citation type="submission" date="2016-12" db="EMBL/GenBank/DDBJ databases">
        <authorList>
            <person name="Rodrigo-Torres L."/>
            <person name="Arahal R.D."/>
            <person name="Lucena T."/>
        </authorList>
    </citation>
    <scope>NUCLEOTIDE SEQUENCE [LARGE SCALE GENOMIC DNA]</scope>
</reference>
<gene>
    <name evidence="7" type="primary">mipA</name>
    <name evidence="7" type="ORF">VQ7734_00317</name>
</gene>
<evidence type="ECO:0000256" key="2">
    <source>
        <dbReference type="ARBA" id="ARBA00005722"/>
    </source>
</evidence>
<dbReference type="GO" id="GO:0009279">
    <property type="term" value="C:cell outer membrane"/>
    <property type="evidence" value="ECO:0007669"/>
    <property type="project" value="UniProtKB-SubCell"/>
</dbReference>
<dbReference type="EMBL" id="FRFG01000005">
    <property type="protein sequence ID" value="SHO54603.1"/>
    <property type="molecule type" value="Genomic_DNA"/>
</dbReference>
<name>A0A1M7YPP1_9VIBR</name>
<comment type="subcellular location">
    <subcellularLocation>
        <location evidence="1">Cell outer membrane</location>
    </subcellularLocation>
</comment>
<keyword evidence="3 6" id="KW-0732">Signal</keyword>
<dbReference type="AlphaFoldDB" id="A0A1M7YPP1"/>
<dbReference type="Pfam" id="PF06629">
    <property type="entry name" value="MipA"/>
    <property type="match status" value="1"/>
</dbReference>
<evidence type="ECO:0000256" key="5">
    <source>
        <dbReference type="ARBA" id="ARBA00023237"/>
    </source>
</evidence>
<keyword evidence="5" id="KW-0998">Cell outer membrane</keyword>
<dbReference type="InterPro" id="IPR010583">
    <property type="entry name" value="MipA"/>
</dbReference>
<dbReference type="Proteomes" id="UP000184600">
    <property type="component" value="Unassembled WGS sequence"/>
</dbReference>
<evidence type="ECO:0000313" key="7">
    <source>
        <dbReference type="EMBL" id="SHO54603.1"/>
    </source>
</evidence>
<feature type="chain" id="PRO_5013223886" evidence="6">
    <location>
        <begin position="21"/>
        <end position="248"/>
    </location>
</feature>
<evidence type="ECO:0000256" key="1">
    <source>
        <dbReference type="ARBA" id="ARBA00004442"/>
    </source>
</evidence>
<sequence>MKKANYLILAANLIALPLYAQSTDYSIGAGVGIQQSIYKGIDNTTSPFPLVGYEGEHFFIQGVTAGYQLRPASASSNLIFKVMYDFKEFDPSDSDNAQMQLLNKRDNAVMAGVGYKLKTAVGIFQADALTDVSDEHNGSSTRAMWTIPFPNGRWGFNTTVGYNYSNGNYNNYYYGVSAQESVVSGLASYDLDWAGSFFTNIQSYWMLTQNLSVGGGITYTLYDDEISDSPMVDDDETLGVNMSVTYRF</sequence>
<evidence type="ECO:0000256" key="6">
    <source>
        <dbReference type="SAM" id="SignalP"/>
    </source>
</evidence>
<dbReference type="GO" id="GO:0009252">
    <property type="term" value="P:peptidoglycan biosynthetic process"/>
    <property type="evidence" value="ECO:0007669"/>
    <property type="project" value="TreeGrafter"/>
</dbReference>
<dbReference type="STRING" id="1117707.VQ7734_00317"/>
<keyword evidence="4" id="KW-0472">Membrane</keyword>
<protein>
    <submittedName>
        <fullName evidence="7">MltA-interacting protein</fullName>
    </submittedName>
</protein>
<organism evidence="7 8">
    <name type="scientific">Vibrio quintilis</name>
    <dbReference type="NCBI Taxonomy" id="1117707"/>
    <lineage>
        <taxon>Bacteria</taxon>
        <taxon>Pseudomonadati</taxon>
        <taxon>Pseudomonadota</taxon>
        <taxon>Gammaproteobacteria</taxon>
        <taxon>Vibrionales</taxon>
        <taxon>Vibrionaceae</taxon>
        <taxon>Vibrio</taxon>
    </lineage>
</organism>